<dbReference type="InterPro" id="IPR007059">
    <property type="entry name" value="DmsC"/>
</dbReference>
<dbReference type="RefSeq" id="WP_075146674.1">
    <property type="nucleotide sequence ID" value="NZ_CP018839.1"/>
</dbReference>
<gene>
    <name evidence="1" type="ORF">Tchl_0102</name>
</gene>
<organism evidence="1 2">
    <name type="scientific">Thauera chlorobenzoica</name>
    <dbReference type="NCBI Taxonomy" id="96773"/>
    <lineage>
        <taxon>Bacteria</taxon>
        <taxon>Pseudomonadati</taxon>
        <taxon>Pseudomonadota</taxon>
        <taxon>Betaproteobacteria</taxon>
        <taxon>Rhodocyclales</taxon>
        <taxon>Zoogloeaceae</taxon>
        <taxon>Thauera</taxon>
    </lineage>
</organism>
<dbReference type="OrthoDB" id="9180603at2"/>
<keyword evidence="2" id="KW-1185">Reference proteome</keyword>
<sequence length="300" mass="31339">MKHVQQRPAGHLAPRRQQNWDWRAAGNFVCGGAGGGLLFLAALAHLAGAEVRHLIGAGLLLVGTGLFCVWLEIGRPWRALNVFRHLRTSWMTREASVAPLLFISGALAVAGLHPVLPVLAGLCGLAFLYSQARILAADKGIPAWRHPRCAAVVVATGLAEGAGLLALATPVLPARLLPLAALVLILALLARLWRWKRYLAGLNADGAPLGSLQALSTIERRFVLFGHLVPAAFAAAAGAGMPGAAAALAFAGLMAVGGGWLFKYTLVRRAAFTQGIALKHLPVRGRGPAGAAVKPGWSGH</sequence>
<accession>A0A1H5WY27</accession>
<dbReference type="AlphaFoldDB" id="A0A1H5WY27"/>
<dbReference type="Gene3D" id="1.20.1630.10">
    <property type="entry name" value="Formate dehydrogenase/DMSO reductase domain"/>
    <property type="match status" value="1"/>
</dbReference>
<dbReference type="Proteomes" id="UP000185739">
    <property type="component" value="Chromosome"/>
</dbReference>
<dbReference type="STRING" id="96773.Tchl_0102"/>
<evidence type="ECO:0000313" key="1">
    <source>
        <dbReference type="EMBL" id="APR02978.1"/>
    </source>
</evidence>
<dbReference type="EMBL" id="CP018839">
    <property type="protein sequence ID" value="APR02978.1"/>
    <property type="molecule type" value="Genomic_DNA"/>
</dbReference>
<evidence type="ECO:0000313" key="2">
    <source>
        <dbReference type="Proteomes" id="UP000185739"/>
    </source>
</evidence>
<dbReference type="GO" id="GO:0016020">
    <property type="term" value="C:membrane"/>
    <property type="evidence" value="ECO:0007669"/>
    <property type="project" value="InterPro"/>
</dbReference>
<dbReference type="GO" id="GO:0019645">
    <property type="term" value="P:anaerobic electron transport chain"/>
    <property type="evidence" value="ECO:0007669"/>
    <property type="project" value="InterPro"/>
</dbReference>
<reference evidence="1 2" key="1">
    <citation type="submission" date="2016-12" db="EMBL/GenBank/DDBJ databases">
        <title>Complete genome sequence of Thauera chlorobenzoica, a Betaproteobacterium degrading haloaromatics anaerobically to CO2 and halides.</title>
        <authorList>
            <person name="Goris T."/>
            <person name="Mergelsberg M."/>
            <person name="Boll M."/>
        </authorList>
    </citation>
    <scope>NUCLEOTIDE SEQUENCE [LARGE SCALE GENOMIC DNA]</scope>
    <source>
        <strain evidence="1 2">3CB1</strain>
    </source>
</reference>
<dbReference type="Pfam" id="PF04976">
    <property type="entry name" value="DmsC"/>
    <property type="match status" value="1"/>
</dbReference>
<name>A0A1H5WY27_9RHOO</name>
<proteinExistence type="predicted"/>
<protein>
    <submittedName>
        <fullName evidence="1">Phenylacetyl-CoA:acceptor oxidoreductase membrane subunit PadD</fullName>
    </submittedName>
</protein>
<dbReference type="KEGG" id="tcl:Tchl_0102"/>